<dbReference type="GO" id="GO:0005829">
    <property type="term" value="C:cytosol"/>
    <property type="evidence" value="ECO:0007669"/>
    <property type="project" value="TreeGrafter"/>
</dbReference>
<evidence type="ECO:0000256" key="2">
    <source>
        <dbReference type="ARBA" id="ARBA00007991"/>
    </source>
</evidence>
<dbReference type="OrthoDB" id="361693at2759"/>
<dbReference type="GO" id="GO:0005635">
    <property type="term" value="C:nuclear envelope"/>
    <property type="evidence" value="ECO:0007669"/>
    <property type="project" value="TreeGrafter"/>
</dbReference>
<gene>
    <name evidence="7" type="ORF">THASP1DRAFT_16453</name>
</gene>
<evidence type="ECO:0000256" key="5">
    <source>
        <dbReference type="SAM" id="Coils"/>
    </source>
</evidence>
<protein>
    <submittedName>
        <fullName evidence="7">Armadillo-type protein</fullName>
    </submittedName>
</protein>
<reference evidence="8" key="1">
    <citation type="journal article" date="2018" name="Nat. Microbiol.">
        <title>Leveraging single-cell genomics to expand the fungal tree of life.</title>
        <authorList>
            <person name="Ahrendt S.R."/>
            <person name="Quandt C.A."/>
            <person name="Ciobanu D."/>
            <person name="Clum A."/>
            <person name="Salamov A."/>
            <person name="Andreopoulos B."/>
            <person name="Cheng J.F."/>
            <person name="Woyke T."/>
            <person name="Pelin A."/>
            <person name="Henrissat B."/>
            <person name="Reynolds N.K."/>
            <person name="Benny G.L."/>
            <person name="Smith M.E."/>
            <person name="James T.Y."/>
            <person name="Grigoriev I.V."/>
        </authorList>
    </citation>
    <scope>NUCLEOTIDE SEQUENCE [LARGE SCALE GENOMIC DNA]</scope>
    <source>
        <strain evidence="8">RSA 1356</strain>
    </source>
</reference>
<name>A0A4P9XPF6_9FUNG</name>
<evidence type="ECO:0000313" key="8">
    <source>
        <dbReference type="Proteomes" id="UP000271241"/>
    </source>
</evidence>
<dbReference type="SMART" id="SM00913">
    <property type="entry name" value="IBN_N"/>
    <property type="match status" value="1"/>
</dbReference>
<dbReference type="PANTHER" id="PTHR10997:SF7">
    <property type="entry name" value="IMPORTIN-11"/>
    <property type="match status" value="1"/>
</dbReference>
<dbReference type="PROSITE" id="PS50166">
    <property type="entry name" value="IMPORTIN_B_NT"/>
    <property type="match status" value="1"/>
</dbReference>
<accession>A0A4P9XPF6</accession>
<dbReference type="PANTHER" id="PTHR10997">
    <property type="entry name" value="IMPORTIN-7, 8, 11"/>
    <property type="match status" value="1"/>
</dbReference>
<keyword evidence="3" id="KW-0813">Transport</keyword>
<dbReference type="InterPro" id="IPR058669">
    <property type="entry name" value="TPR_IPO7/11-like"/>
</dbReference>
<sequence>MTSTARDQLLHALREITSQQPERMHPAETSLKDWERDSGFYSTLQDISLDTSLERDVRWQALIQLKNGIDRYWRSTARHGIKPAEKAAIRARLFENIDEDISVLARHHAILVSKIARIDFPNDWHDLLQVLLSMIQSAAAIQDATVAKRVKQRALYILYQVVKALCSKTLASSRKLFQEIAPQLLQQVGMLCTSHMDHWISVLAQHAQHPDIIADMNVSFVAFKCLRHLIVHGFQSFGENEVSASFFLAAFEYLTRFLTTRNTLPPKATSVTLVCLCMKVCGEPPVASTHERCVIQGMSLICGLIKNSNYTPQKGSKMVEETTQARAILDEQLFVAEFASTCIETLVLRYIPLQRADFEAWQDDPETWAAEDEADHWEYQLRKCSEKLFTDMLSQHHQQLGPVVISMLESVSSQQSTANPILRDAVYCAAGLGANDLYEVLDFDSWLSNTLFRELEASSISDAMQRRRIAWLIGNWVSVKVSSESRPAIYNALTTLMRSGEAMIVRLTAVHSLHSYILGHDWGFETEDFLPLLHDTVNLIAQLLGEVEEAERRMRIINCLSSIVERMEQQASWRHSVLMSLKSTSSGLHPLVLPLIQFSVDPTSSSYAYLSEDGLDLWWVTLQNTDRLTSELASIMDAAVKLLDYGSDSFVVTLRILESYIILDPIFSLQNHDQAMMSRFADLLSGIQIRAARGILQLVEMITQAAPIELYGPQMMSSGLMLTMIKTAMETNEQLHVVAFYFSVMARVIMADRVSFLQVLQAAAGHLGVQQDKMLDKLLNTWFDRFDNISHPKYRKLCALALTELLASGGAEMLPWFGHFTLVWTDVLTEIQSADGDEYAAQSTKGRACSLTSPLRLLL</sequence>
<dbReference type="SUPFAM" id="SSF48371">
    <property type="entry name" value="ARM repeat"/>
    <property type="match status" value="1"/>
</dbReference>
<comment type="subcellular location">
    <subcellularLocation>
        <location evidence="1">Nucleus</location>
    </subcellularLocation>
</comment>
<dbReference type="GO" id="GO:0006606">
    <property type="term" value="P:protein import into nucleus"/>
    <property type="evidence" value="ECO:0007669"/>
    <property type="project" value="TreeGrafter"/>
</dbReference>
<dbReference type="Gene3D" id="1.25.10.10">
    <property type="entry name" value="Leucine-rich Repeat Variant"/>
    <property type="match status" value="1"/>
</dbReference>
<comment type="similarity">
    <text evidence="2">Belongs to the importin beta family.</text>
</comment>
<dbReference type="Proteomes" id="UP000271241">
    <property type="component" value="Unassembled WGS sequence"/>
</dbReference>
<evidence type="ECO:0000256" key="1">
    <source>
        <dbReference type="ARBA" id="ARBA00004123"/>
    </source>
</evidence>
<feature type="domain" description="Importin N-terminal" evidence="6">
    <location>
        <begin position="27"/>
        <end position="99"/>
    </location>
</feature>
<dbReference type="InterPro" id="IPR016024">
    <property type="entry name" value="ARM-type_fold"/>
</dbReference>
<dbReference type="InterPro" id="IPR001494">
    <property type="entry name" value="Importin-beta_N"/>
</dbReference>
<keyword evidence="5" id="KW-0175">Coiled coil</keyword>
<organism evidence="7 8">
    <name type="scientific">Thamnocephalis sphaerospora</name>
    <dbReference type="NCBI Taxonomy" id="78915"/>
    <lineage>
        <taxon>Eukaryota</taxon>
        <taxon>Fungi</taxon>
        <taxon>Fungi incertae sedis</taxon>
        <taxon>Zoopagomycota</taxon>
        <taxon>Zoopagomycotina</taxon>
        <taxon>Zoopagomycetes</taxon>
        <taxon>Zoopagales</taxon>
        <taxon>Sigmoideomycetaceae</taxon>
        <taxon>Thamnocephalis</taxon>
    </lineage>
</organism>
<dbReference type="GO" id="GO:0031267">
    <property type="term" value="F:small GTPase binding"/>
    <property type="evidence" value="ECO:0007669"/>
    <property type="project" value="InterPro"/>
</dbReference>
<dbReference type="AlphaFoldDB" id="A0A4P9XPF6"/>
<dbReference type="STRING" id="78915.A0A4P9XPF6"/>
<evidence type="ECO:0000256" key="4">
    <source>
        <dbReference type="ARBA" id="ARBA00023242"/>
    </source>
</evidence>
<dbReference type="InterPro" id="IPR011989">
    <property type="entry name" value="ARM-like"/>
</dbReference>
<keyword evidence="4" id="KW-0539">Nucleus</keyword>
<dbReference type="EMBL" id="KZ992663">
    <property type="protein sequence ID" value="RKP07868.1"/>
    <property type="molecule type" value="Genomic_DNA"/>
</dbReference>
<keyword evidence="8" id="KW-1185">Reference proteome</keyword>
<evidence type="ECO:0000313" key="7">
    <source>
        <dbReference type="EMBL" id="RKP07868.1"/>
    </source>
</evidence>
<dbReference type="Pfam" id="PF25758">
    <property type="entry name" value="TPR_IPO11"/>
    <property type="match status" value="1"/>
</dbReference>
<evidence type="ECO:0000256" key="3">
    <source>
        <dbReference type="ARBA" id="ARBA00022448"/>
    </source>
</evidence>
<dbReference type="Pfam" id="PF03810">
    <property type="entry name" value="IBN_N"/>
    <property type="match status" value="1"/>
</dbReference>
<evidence type="ECO:0000259" key="6">
    <source>
        <dbReference type="PROSITE" id="PS50166"/>
    </source>
</evidence>
<feature type="coiled-coil region" evidence="5">
    <location>
        <begin position="533"/>
        <end position="560"/>
    </location>
</feature>
<proteinExistence type="inferred from homology"/>